<comment type="caution">
    <text evidence="5">The sequence shown here is derived from an EMBL/GenBank/DDBJ whole genome shotgun (WGS) entry which is preliminary data.</text>
</comment>
<dbReference type="GO" id="GO:0000723">
    <property type="term" value="P:telomere maintenance"/>
    <property type="evidence" value="ECO:0007669"/>
    <property type="project" value="InterPro"/>
</dbReference>
<dbReference type="EC" id="5.6.2.3" evidence="1"/>
<dbReference type="EMBL" id="BKCJ010004191">
    <property type="protein sequence ID" value="GEU59556.1"/>
    <property type="molecule type" value="Genomic_DNA"/>
</dbReference>
<dbReference type="InterPro" id="IPR027417">
    <property type="entry name" value="P-loop_NTPase"/>
</dbReference>
<dbReference type="Pfam" id="PF14214">
    <property type="entry name" value="Helitron_like_N"/>
    <property type="match status" value="1"/>
</dbReference>
<sequence length="723" mass="79818">MDSSRAVKEGLFKGKKTNEFRNTALTQLEKQPPDILTRIQALGTFKTLDNVRIPYAYGCDVTSIKPPTGVSVLSFGGVLASKVVCRTQDAKLYSEIYQNYHHGCEEVSRERPNTISNCTPSVADVMHVDCESRKLKSTDVAGVSQAYSALCSRGLRNTGPSTSHSGRNTCGNLDVSLTTSEATSSRDVRNTGPSTSHAGTYSRGIGGRRSNFIHDDDVCNTGPSTSRTGRNARGNPDVSLTTGEATCLRGIRGRLSVNVHRTTTVCSFNFIHDNDVRNTSRGGRNKRVNPEVGLPTARQPARAVLLGVVQMRHFAGIHNSDLDPQMVEGLVHFLDAYNELVQLFRTSRDKCRELDIPEFKIRLYNGQGARGYEFPTSNTLGNGVVCPVFEQKIQSFVTFHKEERIFGNVAEVLYIVEFQKRGLPHCHTLLWVDSDSKIKRAEDVDQYISAELPDPRIDLDGYNIVFEMMIHGPCGAANMKASCMKGDKYENSRQELIYVYGHSGTGKTFLRKTIISGICSQGKIVLAVASSGIAYLLLPSGRIAHSRFKLPLELTEESLCKITKNTHLGKLLADIDLIIWEGALMNDHCCFEALDRSLRDIVNKPFSLYGSKSVPLGKFIGYHKAAQQKRILKIHLGSTFLLATASLLMNKAIVYPKNETADIINSEVLDMVPGESTIYLIQDEATPTENDGAETEMLYPVEHLNTLKLPAFPLHHLELKVGA</sequence>
<protein>
    <recommendedName>
        <fullName evidence="1">ATP-dependent DNA helicase</fullName>
        <ecNumber evidence="1">5.6.2.3</ecNumber>
    </recommendedName>
</protein>
<accession>A0A6L2LCR6</accession>
<dbReference type="GO" id="GO:0006281">
    <property type="term" value="P:DNA repair"/>
    <property type="evidence" value="ECO:0007669"/>
    <property type="project" value="UniProtKB-KW"/>
</dbReference>
<comment type="cofactor">
    <cofactor evidence="1">
        <name>Mg(2+)</name>
        <dbReference type="ChEBI" id="CHEBI:18420"/>
    </cofactor>
</comment>
<evidence type="ECO:0000259" key="4">
    <source>
        <dbReference type="Pfam" id="PF14214"/>
    </source>
</evidence>
<feature type="compositionally biased region" description="Polar residues" evidence="2">
    <location>
        <begin position="190"/>
        <end position="199"/>
    </location>
</feature>
<evidence type="ECO:0000259" key="3">
    <source>
        <dbReference type="Pfam" id="PF05970"/>
    </source>
</evidence>
<gene>
    <name evidence="5" type="ORF">Tci_031534</name>
</gene>
<dbReference type="GO" id="GO:0016787">
    <property type="term" value="F:hydrolase activity"/>
    <property type="evidence" value="ECO:0007669"/>
    <property type="project" value="UniProtKB-KW"/>
</dbReference>
<feature type="domain" description="Helitron helicase-like" evidence="4">
    <location>
        <begin position="384"/>
        <end position="430"/>
    </location>
</feature>
<dbReference type="AlphaFoldDB" id="A0A6L2LCR6"/>
<dbReference type="GO" id="GO:0006310">
    <property type="term" value="P:DNA recombination"/>
    <property type="evidence" value="ECO:0007669"/>
    <property type="project" value="UniProtKB-KW"/>
</dbReference>
<keyword evidence="1" id="KW-0378">Hydrolase</keyword>
<dbReference type="GO" id="GO:0043139">
    <property type="term" value="F:5'-3' DNA helicase activity"/>
    <property type="evidence" value="ECO:0007669"/>
    <property type="project" value="UniProtKB-EC"/>
</dbReference>
<organism evidence="5">
    <name type="scientific">Tanacetum cinerariifolium</name>
    <name type="common">Dalmatian daisy</name>
    <name type="synonym">Chrysanthemum cinerariifolium</name>
    <dbReference type="NCBI Taxonomy" id="118510"/>
    <lineage>
        <taxon>Eukaryota</taxon>
        <taxon>Viridiplantae</taxon>
        <taxon>Streptophyta</taxon>
        <taxon>Embryophyta</taxon>
        <taxon>Tracheophyta</taxon>
        <taxon>Spermatophyta</taxon>
        <taxon>Magnoliopsida</taxon>
        <taxon>eudicotyledons</taxon>
        <taxon>Gunneridae</taxon>
        <taxon>Pentapetalae</taxon>
        <taxon>asterids</taxon>
        <taxon>campanulids</taxon>
        <taxon>Asterales</taxon>
        <taxon>Asteraceae</taxon>
        <taxon>Asteroideae</taxon>
        <taxon>Anthemideae</taxon>
        <taxon>Anthemidinae</taxon>
        <taxon>Tanacetum</taxon>
    </lineage>
</organism>
<keyword evidence="1 5" id="KW-0347">Helicase</keyword>
<dbReference type="SUPFAM" id="SSF52540">
    <property type="entry name" value="P-loop containing nucleoside triphosphate hydrolases"/>
    <property type="match status" value="1"/>
</dbReference>
<dbReference type="PANTHER" id="PTHR10492">
    <property type="match status" value="1"/>
</dbReference>
<comment type="similarity">
    <text evidence="1">Belongs to the helicase family.</text>
</comment>
<dbReference type="PANTHER" id="PTHR10492:SF96">
    <property type="entry name" value="ATP-DEPENDENT DNA HELICASE"/>
    <property type="match status" value="1"/>
</dbReference>
<evidence type="ECO:0000256" key="2">
    <source>
        <dbReference type="SAM" id="MobiDB-lite"/>
    </source>
</evidence>
<feature type="domain" description="DNA helicase Pif1-like DEAD-box helicase" evidence="3">
    <location>
        <begin position="491"/>
        <end position="614"/>
    </location>
</feature>
<comment type="catalytic activity">
    <reaction evidence="1">
        <text>ATP + H2O = ADP + phosphate + H(+)</text>
        <dbReference type="Rhea" id="RHEA:13065"/>
        <dbReference type="ChEBI" id="CHEBI:15377"/>
        <dbReference type="ChEBI" id="CHEBI:15378"/>
        <dbReference type="ChEBI" id="CHEBI:30616"/>
        <dbReference type="ChEBI" id="CHEBI:43474"/>
        <dbReference type="ChEBI" id="CHEBI:456216"/>
        <dbReference type="EC" id="5.6.2.3"/>
    </reaction>
</comment>
<dbReference type="Pfam" id="PF05970">
    <property type="entry name" value="PIF1"/>
    <property type="match status" value="1"/>
</dbReference>
<dbReference type="Gene3D" id="3.40.50.300">
    <property type="entry name" value="P-loop containing nucleotide triphosphate hydrolases"/>
    <property type="match status" value="1"/>
</dbReference>
<dbReference type="InterPro" id="IPR025476">
    <property type="entry name" value="Helitron_helicase-like"/>
</dbReference>
<dbReference type="InterPro" id="IPR010285">
    <property type="entry name" value="DNA_helicase_pif1-like_DEAD"/>
</dbReference>
<dbReference type="GO" id="GO:0005524">
    <property type="term" value="F:ATP binding"/>
    <property type="evidence" value="ECO:0007669"/>
    <property type="project" value="UniProtKB-KW"/>
</dbReference>
<keyword evidence="1" id="KW-0547">Nucleotide-binding</keyword>
<feature type="region of interest" description="Disordered" evidence="2">
    <location>
        <begin position="181"/>
        <end position="238"/>
    </location>
</feature>
<reference evidence="5" key="1">
    <citation type="journal article" date="2019" name="Sci. Rep.">
        <title>Draft genome of Tanacetum cinerariifolium, the natural source of mosquito coil.</title>
        <authorList>
            <person name="Yamashiro T."/>
            <person name="Shiraishi A."/>
            <person name="Satake H."/>
            <person name="Nakayama K."/>
        </authorList>
    </citation>
    <scope>NUCLEOTIDE SEQUENCE</scope>
</reference>
<keyword evidence="1" id="KW-0067">ATP-binding</keyword>
<proteinExistence type="inferred from homology"/>
<evidence type="ECO:0000313" key="5">
    <source>
        <dbReference type="EMBL" id="GEU59556.1"/>
    </source>
</evidence>
<keyword evidence="1" id="KW-0227">DNA damage</keyword>
<evidence type="ECO:0000256" key="1">
    <source>
        <dbReference type="RuleBase" id="RU363044"/>
    </source>
</evidence>
<name>A0A6L2LCR6_TANCI</name>
<keyword evidence="1" id="KW-0234">DNA repair</keyword>
<keyword evidence="1" id="KW-0233">DNA recombination</keyword>